<name>A0A097QVW9_9EURY</name>
<keyword evidence="2" id="KW-1185">Reference proteome</keyword>
<dbReference type="EMBL" id="CP008887">
    <property type="protein sequence ID" value="AIU70625.1"/>
    <property type="molecule type" value="Genomic_DNA"/>
</dbReference>
<evidence type="ECO:0000313" key="1">
    <source>
        <dbReference type="EMBL" id="AIU70625.1"/>
    </source>
</evidence>
<protein>
    <submittedName>
        <fullName evidence="1">Uncharacterized protein</fullName>
    </submittedName>
</protein>
<dbReference type="KEGG" id="teu:TEU_09930"/>
<gene>
    <name evidence="1" type="ORF">TEU_09930</name>
</gene>
<dbReference type="AlphaFoldDB" id="A0A097QVW9"/>
<accession>A0A097QVW9</accession>
<dbReference type="STRING" id="1505907.TEU_09930"/>
<evidence type="ECO:0000313" key="2">
    <source>
        <dbReference type="Proteomes" id="UP000029980"/>
    </source>
</evidence>
<sequence>MSLSWVASTTNILRIVSDLDRYRVWLKKFHEIDLTNDQEVSSEIFLGYKFFFDVAFRALLDDLVSVPWFDGEDEIFISALGRGVHLNNIPNSSEHVIFLKNIWYKHLEKVLLAKDWKDLKVRLKYLNLNVLEKFFEVFKCCIVPESPYSLEKLYWLWSIDDALVRYTDTQMGYPKPYVDILVPQTSKYYGNADEYLDIVFRGYVYTLQYLWYSLIGEERDFSKIPHLDKMHIADKIFGKEIQRELYSLIPKEEKEEVETRWIELERYIKWKSLDRFFGILNENFVKKLEKTYGIMHISPNNSELFRVRCKCDPIQILKKFYRPFPEPSFMESDKRKSYEDWKRYLDVEFLWLPLDTLSSAGGGTFNGAAAFIYLLSGLCEFKKKQRATNPTKVLRIKHPEDIGHRISYALLVESFGQLYNPPGWIVFYEVGTDFSGTGGSWYYEVEDVIKKYGKMLEVRDVVVPEEIFRKYLLNESVREVSNEYFQIESLKKRVLEYESHVQRLHEAMSSYRGLLPELLVYYLLSSGELPIKKFKDIKWRVTLGGEEIDILALDEDEVPWIFECKFNTHKEEFASIVDQLKRKKEQVEKAYKRTPVLYLVFLANKNQYELSYFEKYNINVLVLERELRKYLDINTIEKLLVDIPSISLDEIHSNLY</sequence>
<dbReference type="Proteomes" id="UP000029980">
    <property type="component" value="Chromosome"/>
</dbReference>
<organism evidence="1 2">
    <name type="scientific">Thermococcus eurythermalis</name>
    <dbReference type="NCBI Taxonomy" id="1505907"/>
    <lineage>
        <taxon>Archaea</taxon>
        <taxon>Methanobacteriati</taxon>
        <taxon>Methanobacteriota</taxon>
        <taxon>Thermococci</taxon>
        <taxon>Thermococcales</taxon>
        <taxon>Thermococcaceae</taxon>
        <taxon>Thermococcus</taxon>
    </lineage>
</organism>
<proteinExistence type="predicted"/>
<dbReference type="HOGENOM" id="CLU_417776_0_0_2"/>
<reference evidence="1 2" key="1">
    <citation type="journal article" date="2015" name="Int. J. Syst. Evol. Microbiol.">
        <title>Thermococcus eurythermalis sp. nov., a conditional piezophilic hyperthermophilic archaeon with a wide temperature range isolated from an oil-immersed chimney in the Guaymas Basin.</title>
        <authorList>
            <person name="Zhao W."/>
            <person name="Zeng X."/>
            <person name="Xiao X."/>
        </authorList>
    </citation>
    <scope>NUCLEOTIDE SEQUENCE [LARGE SCALE GENOMIC DNA]</scope>
    <source>
        <strain evidence="1 2">A501</strain>
    </source>
</reference>